<dbReference type="AlphaFoldDB" id="X0U9L9"/>
<dbReference type="EMBL" id="BARS01025296">
    <property type="protein sequence ID" value="GAG02524.1"/>
    <property type="molecule type" value="Genomic_DNA"/>
</dbReference>
<reference evidence="1" key="1">
    <citation type="journal article" date="2014" name="Front. Microbiol.">
        <title>High frequency of phylogenetically diverse reductive dehalogenase-homologous genes in deep subseafloor sedimentary metagenomes.</title>
        <authorList>
            <person name="Kawai M."/>
            <person name="Futagami T."/>
            <person name="Toyoda A."/>
            <person name="Takaki Y."/>
            <person name="Nishi S."/>
            <person name="Hori S."/>
            <person name="Arai W."/>
            <person name="Tsubouchi T."/>
            <person name="Morono Y."/>
            <person name="Uchiyama I."/>
            <person name="Ito T."/>
            <person name="Fujiyama A."/>
            <person name="Inagaki F."/>
            <person name="Takami H."/>
        </authorList>
    </citation>
    <scope>NUCLEOTIDE SEQUENCE</scope>
    <source>
        <strain evidence="1">Expedition CK06-06</strain>
    </source>
</reference>
<sequence length="29" mass="3509">KKDRQTLWWFGIRGICFVYHRKDAKGAEV</sequence>
<gene>
    <name evidence="1" type="ORF">S01H1_39999</name>
</gene>
<proteinExistence type="predicted"/>
<protein>
    <submittedName>
        <fullName evidence="1">Uncharacterized protein</fullName>
    </submittedName>
</protein>
<comment type="caution">
    <text evidence="1">The sequence shown here is derived from an EMBL/GenBank/DDBJ whole genome shotgun (WGS) entry which is preliminary data.</text>
</comment>
<evidence type="ECO:0000313" key="1">
    <source>
        <dbReference type="EMBL" id="GAG02524.1"/>
    </source>
</evidence>
<name>X0U9L9_9ZZZZ</name>
<organism evidence="1">
    <name type="scientific">marine sediment metagenome</name>
    <dbReference type="NCBI Taxonomy" id="412755"/>
    <lineage>
        <taxon>unclassified sequences</taxon>
        <taxon>metagenomes</taxon>
        <taxon>ecological metagenomes</taxon>
    </lineage>
</organism>
<accession>X0U9L9</accession>
<feature type="non-terminal residue" evidence="1">
    <location>
        <position position="1"/>
    </location>
</feature>